<feature type="transmembrane region" description="Helical" evidence="1">
    <location>
        <begin position="7"/>
        <end position="28"/>
    </location>
</feature>
<organism evidence="3 5">
    <name type="scientific">Medicago truncatula</name>
    <name type="common">Barrel medic</name>
    <name type="synonym">Medicago tribuloides</name>
    <dbReference type="NCBI Taxonomy" id="3880"/>
    <lineage>
        <taxon>Eukaryota</taxon>
        <taxon>Viridiplantae</taxon>
        <taxon>Streptophyta</taxon>
        <taxon>Embryophyta</taxon>
        <taxon>Tracheophyta</taxon>
        <taxon>Spermatophyta</taxon>
        <taxon>Magnoliopsida</taxon>
        <taxon>eudicotyledons</taxon>
        <taxon>Gunneridae</taxon>
        <taxon>Pentapetalae</taxon>
        <taxon>rosids</taxon>
        <taxon>fabids</taxon>
        <taxon>Fabales</taxon>
        <taxon>Fabaceae</taxon>
        <taxon>Papilionoideae</taxon>
        <taxon>50 kb inversion clade</taxon>
        <taxon>NPAAA clade</taxon>
        <taxon>Hologalegina</taxon>
        <taxon>IRL clade</taxon>
        <taxon>Trifolieae</taxon>
        <taxon>Medicago</taxon>
    </lineage>
</organism>
<evidence type="ECO:0000313" key="3">
    <source>
        <dbReference type="EMBL" id="KEH15259.1"/>
    </source>
</evidence>
<gene>
    <name evidence="3" type="ORF">MTR_1576s0010</name>
</gene>
<dbReference type="EMBL" id="KL404300">
    <property type="protein sequence ID" value="KEH15259.1"/>
    <property type="molecule type" value="Genomic_DNA"/>
</dbReference>
<keyword evidence="1" id="KW-1133">Transmembrane helix</keyword>
<dbReference type="InterPro" id="IPR026841">
    <property type="entry name" value="Aur1/Ipt1"/>
</dbReference>
<dbReference type="EnsemblPlants" id="KEH15259">
    <property type="protein sequence ID" value="KEH15259"/>
    <property type="gene ID" value="MTR_1576s0010"/>
</dbReference>
<feature type="transmembrane region" description="Helical" evidence="1">
    <location>
        <begin position="256"/>
        <end position="273"/>
    </location>
</feature>
<keyword evidence="1" id="KW-0812">Transmembrane</keyword>
<proteinExistence type="predicted"/>
<reference evidence="3 5" key="2">
    <citation type="journal article" date="2014" name="BMC Genomics">
        <title>An improved genome release (version Mt4.0) for the model legume Medicago truncatula.</title>
        <authorList>
            <person name="Tang H."/>
            <person name="Krishnakumar V."/>
            <person name="Bidwell S."/>
            <person name="Rosen B."/>
            <person name="Chan A."/>
            <person name="Zhou S."/>
            <person name="Gentzbittel L."/>
            <person name="Childs K.L."/>
            <person name="Yandell M."/>
            <person name="Gundlach H."/>
            <person name="Mayer K.F."/>
            <person name="Schwartz D.C."/>
            <person name="Town C.D."/>
        </authorList>
    </citation>
    <scope>GENOME REANNOTATION</scope>
    <source>
        <strain evidence="3">A17</strain>
        <strain evidence="4 5">cv. Jemalong A17</strain>
    </source>
</reference>
<evidence type="ECO:0000256" key="1">
    <source>
        <dbReference type="SAM" id="Phobius"/>
    </source>
</evidence>
<keyword evidence="1" id="KW-0472">Membrane</keyword>
<reference evidence="3 5" key="1">
    <citation type="journal article" date="2011" name="Nature">
        <title>The Medicago genome provides insight into the evolution of rhizobial symbioses.</title>
        <authorList>
            <person name="Young N.D."/>
            <person name="Debelle F."/>
            <person name="Oldroyd G.E."/>
            <person name="Geurts R."/>
            <person name="Cannon S.B."/>
            <person name="Udvardi M.K."/>
            <person name="Benedito V.A."/>
            <person name="Mayer K.F."/>
            <person name="Gouzy J."/>
            <person name="Schoof H."/>
            <person name="Van de Peer Y."/>
            <person name="Proost S."/>
            <person name="Cook D.R."/>
            <person name="Meyers B.C."/>
            <person name="Spannagl M."/>
            <person name="Cheung F."/>
            <person name="De Mita S."/>
            <person name="Krishnakumar V."/>
            <person name="Gundlach H."/>
            <person name="Zhou S."/>
            <person name="Mudge J."/>
            <person name="Bharti A.K."/>
            <person name="Murray J.D."/>
            <person name="Naoumkina M.A."/>
            <person name="Rosen B."/>
            <person name="Silverstein K.A."/>
            <person name="Tang H."/>
            <person name="Rombauts S."/>
            <person name="Zhao P.X."/>
            <person name="Zhou P."/>
            <person name="Barbe V."/>
            <person name="Bardou P."/>
            <person name="Bechner M."/>
            <person name="Bellec A."/>
            <person name="Berger A."/>
            <person name="Berges H."/>
            <person name="Bidwell S."/>
            <person name="Bisseling T."/>
            <person name="Choisne N."/>
            <person name="Couloux A."/>
            <person name="Denny R."/>
            <person name="Deshpande S."/>
            <person name="Dai X."/>
            <person name="Doyle J.J."/>
            <person name="Dudez A.M."/>
            <person name="Farmer A.D."/>
            <person name="Fouteau S."/>
            <person name="Franken C."/>
            <person name="Gibelin C."/>
            <person name="Gish J."/>
            <person name="Goldstein S."/>
            <person name="Gonzalez A.J."/>
            <person name="Green P.J."/>
            <person name="Hallab A."/>
            <person name="Hartog M."/>
            <person name="Hua A."/>
            <person name="Humphray S.J."/>
            <person name="Jeong D.H."/>
            <person name="Jing Y."/>
            <person name="Jocker A."/>
            <person name="Kenton S.M."/>
            <person name="Kim D.J."/>
            <person name="Klee K."/>
            <person name="Lai H."/>
            <person name="Lang C."/>
            <person name="Lin S."/>
            <person name="Macmil S.L."/>
            <person name="Magdelenat G."/>
            <person name="Matthews L."/>
            <person name="McCorrison J."/>
            <person name="Monaghan E.L."/>
            <person name="Mun J.H."/>
            <person name="Najar F.Z."/>
            <person name="Nicholson C."/>
            <person name="Noirot C."/>
            <person name="O'Bleness M."/>
            <person name="Paule C.R."/>
            <person name="Poulain J."/>
            <person name="Prion F."/>
            <person name="Qin B."/>
            <person name="Qu C."/>
            <person name="Retzel E.F."/>
            <person name="Riddle C."/>
            <person name="Sallet E."/>
            <person name="Samain S."/>
            <person name="Samson N."/>
            <person name="Sanders I."/>
            <person name="Saurat O."/>
            <person name="Scarpelli C."/>
            <person name="Schiex T."/>
            <person name="Segurens B."/>
            <person name="Severin A.J."/>
            <person name="Sherrier D.J."/>
            <person name="Shi R."/>
            <person name="Sims S."/>
            <person name="Singer S.R."/>
            <person name="Sinharoy S."/>
            <person name="Sterck L."/>
            <person name="Viollet A."/>
            <person name="Wang B.B."/>
            <person name="Wang K."/>
            <person name="Wang M."/>
            <person name="Wang X."/>
            <person name="Warfsmann J."/>
            <person name="Weissenbach J."/>
            <person name="White D.D."/>
            <person name="White J.D."/>
            <person name="Wiley G.B."/>
            <person name="Wincker P."/>
            <person name="Xing Y."/>
            <person name="Yang L."/>
            <person name="Yao Z."/>
            <person name="Ying F."/>
            <person name="Zhai J."/>
            <person name="Zhou L."/>
            <person name="Zuber A."/>
            <person name="Denarie J."/>
            <person name="Dixon R.A."/>
            <person name="May G.D."/>
            <person name="Schwartz D.C."/>
            <person name="Rogers J."/>
            <person name="Quetier F."/>
            <person name="Town C.D."/>
            <person name="Roe B.A."/>
        </authorList>
    </citation>
    <scope>NUCLEOTIDE SEQUENCE [LARGE SCALE GENOMIC DNA]</scope>
    <source>
        <strain evidence="3">A17</strain>
        <strain evidence="4 5">cv. Jemalong A17</strain>
    </source>
</reference>
<dbReference type="HOGENOM" id="CLU_052944_1_0_1"/>
<dbReference type="Proteomes" id="UP000002051">
    <property type="component" value="Unassembled WGS sequence"/>
</dbReference>
<feature type="transmembrane region" description="Helical" evidence="1">
    <location>
        <begin position="173"/>
        <end position="191"/>
    </location>
</feature>
<dbReference type="Gene3D" id="1.20.144.10">
    <property type="entry name" value="Phosphatidic acid phosphatase type 2/haloperoxidase"/>
    <property type="match status" value="1"/>
</dbReference>
<feature type="domain" description="Inositolphosphotransferase Aur1/Ipt1" evidence="2">
    <location>
        <begin position="115"/>
        <end position="295"/>
    </location>
</feature>
<evidence type="ECO:0000259" key="2">
    <source>
        <dbReference type="Pfam" id="PF14378"/>
    </source>
</evidence>
<reference evidence="4" key="3">
    <citation type="submission" date="2015-06" db="UniProtKB">
        <authorList>
            <consortium name="EnsemblPlants"/>
        </authorList>
    </citation>
    <scope>IDENTIFICATION</scope>
    <source>
        <strain evidence="4">cv. Jemalong A17</strain>
    </source>
</reference>
<feature type="transmembrane region" description="Helical" evidence="1">
    <location>
        <begin position="48"/>
        <end position="67"/>
    </location>
</feature>
<name>A0A072TCH4_MEDTR</name>
<dbReference type="AlphaFoldDB" id="A0A072TCH4"/>
<feature type="transmembrane region" description="Helical" evidence="1">
    <location>
        <begin position="229"/>
        <end position="249"/>
    </location>
</feature>
<dbReference type="Pfam" id="PF14378">
    <property type="entry name" value="PAP2_3"/>
    <property type="match status" value="1"/>
</dbReference>
<evidence type="ECO:0000313" key="5">
    <source>
        <dbReference type="Proteomes" id="UP000002051"/>
    </source>
</evidence>
<dbReference type="STRING" id="3880.A0A072TCH4"/>
<dbReference type="GO" id="GO:0016020">
    <property type="term" value="C:membrane"/>
    <property type="evidence" value="ECO:0007669"/>
    <property type="project" value="UniProtKB-SubCell"/>
</dbReference>
<keyword evidence="5" id="KW-1185">Reference proteome</keyword>
<feature type="transmembrane region" description="Helical" evidence="1">
    <location>
        <begin position="79"/>
        <end position="102"/>
    </location>
</feature>
<feature type="transmembrane region" description="Helical" evidence="1">
    <location>
        <begin position="145"/>
        <end position="164"/>
    </location>
</feature>
<feature type="non-terminal residue" evidence="3">
    <location>
        <position position="1"/>
    </location>
</feature>
<evidence type="ECO:0000313" key="4">
    <source>
        <dbReference type="EnsemblPlants" id="KEH15259"/>
    </source>
</evidence>
<sequence>TMRNRNVAIYGAVWFTIIVVASVDIVWARATGFSIKRGWPFSSISPRIGIALIAVAALALLSYVPRYSGAAKMLRCREVAAAILFLISLNFWGQAISVLSYLGTALNRPTIEGGLVKFDTAIGFDWMHVYQWISGHPMLATTLEYAYFSPLAQIITLSFALALVRRIDVLSELMMIVIVSLLLVMLISIPFPASSAFTHYGITGPKGDWAVHDFVLLRSGAMRAMNPSAAQGLVSMPSYHVMIAIFLIYSARSIRFLFPVAIALNVVMIASTITVGGHYLADVLAGALCAAAAIFA</sequence>
<feature type="non-terminal residue" evidence="3">
    <location>
        <position position="296"/>
    </location>
</feature>
<accession>A0A072TCH4</accession>
<protein>
    <submittedName>
        <fullName evidence="3">PAP2 family protein</fullName>
    </submittedName>
</protein>